<evidence type="ECO:0000256" key="1">
    <source>
        <dbReference type="ARBA" id="ARBA00022737"/>
    </source>
</evidence>
<dbReference type="PANTHER" id="PTHR46082">
    <property type="entry name" value="ATP/GTP-BINDING PROTEIN-RELATED"/>
    <property type="match status" value="1"/>
</dbReference>
<dbReference type="Gene3D" id="3.40.50.1580">
    <property type="entry name" value="Nucleoside phosphorylase domain"/>
    <property type="match status" value="1"/>
</dbReference>
<gene>
    <name evidence="4" type="ORF">AFUB_097420</name>
</gene>
<dbReference type="PANTHER" id="PTHR46082:SF11">
    <property type="entry name" value="AAA+ ATPASE DOMAIN-CONTAINING PROTEIN-RELATED"/>
    <property type="match status" value="1"/>
</dbReference>
<dbReference type="Pfam" id="PF00023">
    <property type="entry name" value="Ank"/>
    <property type="match status" value="1"/>
</dbReference>
<dbReference type="InterPro" id="IPR053137">
    <property type="entry name" value="NLR-like"/>
</dbReference>
<dbReference type="InterPro" id="IPR002110">
    <property type="entry name" value="Ankyrin_rpt"/>
</dbReference>
<keyword evidence="5" id="KW-1185">Reference proteome</keyword>
<dbReference type="Pfam" id="PF24883">
    <property type="entry name" value="NPHP3_N"/>
    <property type="match status" value="1"/>
</dbReference>
<dbReference type="InterPro" id="IPR007111">
    <property type="entry name" value="NACHT_NTPase"/>
</dbReference>
<dbReference type="Pfam" id="PF22939">
    <property type="entry name" value="WHD_GPIID"/>
    <property type="match status" value="1"/>
</dbReference>
<reference evidence="4 5" key="1">
    <citation type="journal article" date="2008" name="PLoS Genet.">
        <title>Genomic islands in the pathogenic filamentous fungus Aspergillus fumigatus.</title>
        <authorList>
            <person name="Fedorova N.D."/>
            <person name="Khaldi N."/>
            <person name="Joardar V.S."/>
            <person name="Maiti R."/>
            <person name="Amedeo P."/>
            <person name="Anderson M.J."/>
            <person name="Crabtree J."/>
            <person name="Silva J.C."/>
            <person name="Badger J.H."/>
            <person name="Albarraq A."/>
            <person name="Angiuoli S."/>
            <person name="Bussey H."/>
            <person name="Bowyer P."/>
            <person name="Cotty P.J."/>
            <person name="Dyer P.S."/>
            <person name="Egan A."/>
            <person name="Galens K."/>
            <person name="Fraser-Liggett C.M."/>
            <person name="Haas B.J."/>
            <person name="Inman J.M."/>
            <person name="Kent R."/>
            <person name="Lemieux S."/>
            <person name="Malavazi I."/>
            <person name="Orvis J."/>
            <person name="Roemer T."/>
            <person name="Ronning C.M."/>
            <person name="Sundaram J.P."/>
            <person name="Sutton G."/>
            <person name="Turner G."/>
            <person name="Venter J.C."/>
            <person name="White O.R."/>
            <person name="Whitty B.R."/>
            <person name="Youngman P."/>
            <person name="Wolfe K.H."/>
            <person name="Goldman G.H."/>
            <person name="Wortman J.R."/>
            <person name="Jiang B."/>
            <person name="Denning D.W."/>
            <person name="Nierman W.C."/>
        </authorList>
    </citation>
    <scope>NUCLEOTIDE SEQUENCE [LARGE SCALE GENOMIC DNA]</scope>
    <source>
        <strain evidence="5">CBS 144.89 / FGSC A1163 / CEA10</strain>
    </source>
</reference>
<sequence>MVSQIALDGPDSYAIAWITALPIERAAAEAMLDEEHAAPTGFTRHQADANVYTWGRVGEHNVVIASLAAGDYGTTSAATTASNLLASLPSIRVGLLVGIGGGIARPDEGYDIRLGDIVVSQPSGTIGGVCQYDLIKAKPGDKRELKGFLGRPPTVLLNALTGIQANHERKDSKVSCFLQEMLEKNPKMRKRSRQSPGYAHQGFNNDRLFKAFCDHVPGPDCRGCDTADEVQREPRDTTDPVIHYGIIASGNTLVKDAAARDRIVADLGEDCICFEMEASGLMNHFPCLVIRGICDYADSHKNDRWQRYASASAAAYAKELLAHGGPRDQEGAGSVTVRSDLRTDKIRVWLNPPDPSTNANHARTLRHEGSGSWLLENPLFQSWQSGSRRHLWLHGLAGCGKTVLSATVLDYLAKGNDGLILSFFFDFSDIAKQTWDGMLRSLAFQLYQGGVNSASHLDALFQAHRNGRDQPTIQALSGIVFTMLVDQRKVFIVLDALDESKTRDDVILWIKDVISRLELAHVQLLYTSRPEYEFLHHIPPLIGEQNCLPVDKEAVNFDIQSWVTAQLSQRRDFTEKPLSQGLLEEIRKKVGGGADGMFRWAFCQMDSLARCRHEASMEEALASLPLNLNETYERMMESIPTEVKDDAIRLLQFLVHSDRPLTLAEAKEVIATQIKNKSQGFHIKRRLFCETDVLYYCPNLVAIVHTTVKELHLAHFSVKEYLLGENHFRIPTASISITRTCLTYLTDIKGSHREIRRGFPMARYAAKIWTRHAALAQGIEDIVQMTVKFLEKEATFQRWARLYQADVSWKGYPGPPRGSRLYYACFDGLVAPARELIGKGVDVNAQGGLYGNALQAASYKGYQEIVKLLLGTGADINAQGGENGSALQAASHKGYQEIVKLLLGKGADVNAQGGRYGTALQAASLEGHHEIVELLLGKGADVNTQGGEFGNALQAASLEGHHEIVKLLLGKVADGCYKFDEDLTIVNDEVVRWRKDEVKKRMTHH</sequence>
<dbReference type="InterPro" id="IPR054471">
    <property type="entry name" value="GPIID_WHD"/>
</dbReference>
<dbReference type="EMBL" id="DS499602">
    <property type="protein sequence ID" value="EDP47891.1"/>
    <property type="molecule type" value="Genomic_DNA"/>
</dbReference>
<dbReference type="Proteomes" id="UP000001699">
    <property type="component" value="Unassembled WGS sequence"/>
</dbReference>
<dbReference type="SUPFAM" id="SSF53167">
    <property type="entry name" value="Purine and uridine phosphorylases"/>
    <property type="match status" value="1"/>
</dbReference>
<dbReference type="Gene3D" id="3.40.50.300">
    <property type="entry name" value="P-loop containing nucleotide triphosphate hydrolases"/>
    <property type="match status" value="1"/>
</dbReference>
<proteinExistence type="predicted"/>
<dbReference type="AlphaFoldDB" id="B0YE07"/>
<dbReference type="InterPro" id="IPR036770">
    <property type="entry name" value="Ankyrin_rpt-contain_sf"/>
</dbReference>
<dbReference type="PhylomeDB" id="B0YE07"/>
<dbReference type="GO" id="GO:0009116">
    <property type="term" value="P:nucleoside metabolic process"/>
    <property type="evidence" value="ECO:0007669"/>
    <property type="project" value="InterPro"/>
</dbReference>
<dbReference type="Pfam" id="PF12796">
    <property type="entry name" value="Ank_2"/>
    <property type="match status" value="1"/>
</dbReference>
<evidence type="ECO:0000259" key="3">
    <source>
        <dbReference type="PROSITE" id="PS50837"/>
    </source>
</evidence>
<dbReference type="SMART" id="SM00248">
    <property type="entry name" value="ANK"/>
    <property type="match status" value="5"/>
</dbReference>
<dbReference type="InterPro" id="IPR027417">
    <property type="entry name" value="P-loop_NTPase"/>
</dbReference>
<dbReference type="InterPro" id="IPR035994">
    <property type="entry name" value="Nucleoside_phosphorylase_sf"/>
</dbReference>
<name>B0YE07_ASPFC</name>
<feature type="domain" description="NACHT" evidence="3">
    <location>
        <begin position="389"/>
        <end position="530"/>
    </location>
</feature>
<dbReference type="PROSITE" id="PS50837">
    <property type="entry name" value="NACHT"/>
    <property type="match status" value="1"/>
</dbReference>
<dbReference type="InterPro" id="IPR056884">
    <property type="entry name" value="NPHP3-like_N"/>
</dbReference>
<dbReference type="PROSITE" id="PS50297">
    <property type="entry name" value="ANK_REP_REGION"/>
    <property type="match status" value="3"/>
</dbReference>
<organism evidence="4 5">
    <name type="scientific">Aspergillus fumigatus (strain CBS 144.89 / FGSC A1163 / CEA10)</name>
    <name type="common">Neosartorya fumigata</name>
    <dbReference type="NCBI Taxonomy" id="451804"/>
    <lineage>
        <taxon>Eukaryota</taxon>
        <taxon>Fungi</taxon>
        <taxon>Dikarya</taxon>
        <taxon>Ascomycota</taxon>
        <taxon>Pezizomycotina</taxon>
        <taxon>Eurotiomycetes</taxon>
        <taxon>Eurotiomycetidae</taxon>
        <taxon>Eurotiales</taxon>
        <taxon>Aspergillaceae</taxon>
        <taxon>Aspergillus</taxon>
        <taxon>Aspergillus subgen. Fumigati</taxon>
    </lineage>
</organism>
<dbReference type="SUPFAM" id="SSF52540">
    <property type="entry name" value="P-loop containing nucleoside triphosphate hydrolases"/>
    <property type="match status" value="1"/>
</dbReference>
<evidence type="ECO:0000256" key="2">
    <source>
        <dbReference type="PROSITE-ProRule" id="PRU00023"/>
    </source>
</evidence>
<evidence type="ECO:0000313" key="4">
    <source>
        <dbReference type="EMBL" id="EDP47891.1"/>
    </source>
</evidence>
<dbReference type="GO" id="GO:0003824">
    <property type="term" value="F:catalytic activity"/>
    <property type="evidence" value="ECO:0007669"/>
    <property type="project" value="InterPro"/>
</dbReference>
<keyword evidence="2" id="KW-0040">ANK repeat</keyword>
<dbReference type="Gene3D" id="1.25.40.20">
    <property type="entry name" value="Ankyrin repeat-containing domain"/>
    <property type="match status" value="1"/>
</dbReference>
<keyword evidence="1" id="KW-0677">Repeat</keyword>
<dbReference type="OrthoDB" id="1577640at2759"/>
<dbReference type="SUPFAM" id="SSF48403">
    <property type="entry name" value="Ankyrin repeat"/>
    <property type="match status" value="1"/>
</dbReference>
<evidence type="ECO:0000313" key="5">
    <source>
        <dbReference type="Proteomes" id="UP000001699"/>
    </source>
</evidence>
<feature type="repeat" description="ANK" evidence="2">
    <location>
        <begin position="915"/>
        <end position="947"/>
    </location>
</feature>
<protein>
    <submittedName>
        <fullName evidence="4">Pfs, NACHT and Ankyrin domain protein</fullName>
    </submittedName>
</protein>
<feature type="repeat" description="ANK" evidence="2">
    <location>
        <begin position="852"/>
        <end position="881"/>
    </location>
</feature>
<dbReference type="HOGENOM" id="CLU_000288_34_2_1"/>
<dbReference type="PROSITE" id="PS50088">
    <property type="entry name" value="ANK_REPEAT"/>
    <property type="match status" value="3"/>
</dbReference>
<feature type="repeat" description="ANK" evidence="2">
    <location>
        <begin position="882"/>
        <end position="914"/>
    </location>
</feature>
<accession>B0YE07</accession>